<reference evidence="1 2" key="1">
    <citation type="submission" date="2019-11" db="EMBL/GenBank/DDBJ databases">
        <title>Comparative genomics of hydrocarbon-degrading Desulfosarcina strains.</title>
        <authorList>
            <person name="Watanabe M."/>
            <person name="Kojima H."/>
            <person name="Fukui M."/>
        </authorList>
    </citation>
    <scope>NUCLEOTIDE SEQUENCE [LARGE SCALE GENOMIC DNA]</scope>
    <source>
        <strain evidence="2">oXyS1</strain>
    </source>
</reference>
<evidence type="ECO:0000313" key="1">
    <source>
        <dbReference type="EMBL" id="BBO91956.1"/>
    </source>
</evidence>
<name>A0A5K8AHL1_9BACT</name>
<organism evidence="1 2">
    <name type="scientific">Desulfosarcina ovata subsp. ovata</name>
    <dbReference type="NCBI Taxonomy" id="2752305"/>
    <lineage>
        <taxon>Bacteria</taxon>
        <taxon>Pseudomonadati</taxon>
        <taxon>Thermodesulfobacteriota</taxon>
        <taxon>Desulfobacteria</taxon>
        <taxon>Desulfobacterales</taxon>
        <taxon>Desulfosarcinaceae</taxon>
        <taxon>Desulfosarcina</taxon>
    </lineage>
</organism>
<dbReference type="RefSeq" id="WP_155312781.1">
    <property type="nucleotide sequence ID" value="NZ_AP021879.1"/>
</dbReference>
<sequence length="126" mass="15275">MWSQYGENSKGFCIVLDRECLTTELNKMASKTEYLISGGVEYYDWLHFVNGGSVIQYWKNLDLSKIDLFELINANDMLRSIYFKKSIDWRDETEYRWILYSENPRDDIYTNRRLHFRCCARFQFSF</sequence>
<gene>
    <name evidence="1" type="ORF">DSCOOX_51360</name>
</gene>
<evidence type="ECO:0008006" key="3">
    <source>
        <dbReference type="Google" id="ProtNLM"/>
    </source>
</evidence>
<dbReference type="Proteomes" id="UP000422108">
    <property type="component" value="Chromosome"/>
</dbReference>
<keyword evidence="2" id="KW-1185">Reference proteome</keyword>
<dbReference type="EMBL" id="AP021879">
    <property type="protein sequence ID" value="BBO91956.1"/>
    <property type="molecule type" value="Genomic_DNA"/>
</dbReference>
<protein>
    <recommendedName>
        <fullName evidence="3">DUF2971 domain-containing protein</fullName>
    </recommendedName>
</protein>
<accession>A0A5K8AHL1</accession>
<evidence type="ECO:0000313" key="2">
    <source>
        <dbReference type="Proteomes" id="UP000422108"/>
    </source>
</evidence>
<dbReference type="InterPro" id="IPR021352">
    <property type="entry name" value="DUF2971"/>
</dbReference>
<proteinExistence type="predicted"/>
<dbReference type="Pfam" id="PF11185">
    <property type="entry name" value="DUF2971"/>
    <property type="match status" value="1"/>
</dbReference>
<dbReference type="AlphaFoldDB" id="A0A5K8AHL1"/>